<keyword evidence="2" id="KW-1185">Reference proteome</keyword>
<protein>
    <submittedName>
        <fullName evidence="1">Uncharacterized protein</fullName>
    </submittedName>
</protein>
<reference evidence="1 2" key="1">
    <citation type="submission" date="2014-10" db="EMBL/GenBank/DDBJ databases">
        <title>Genome sequence of Ponticoccus sp. strain UMTAT08 isolated from clonal culture of toxic dinoflagellate Alexandrium tamiyavanichii.</title>
        <authorList>
            <person name="Gan H.Y."/>
            <person name="Muhd D.-D."/>
            <person name="Mohd Noor M.E."/>
            <person name="Yeong Y.S."/>
            <person name="Usup G."/>
        </authorList>
    </citation>
    <scope>NUCLEOTIDE SEQUENCE [LARGE SCALE GENOMIC DNA]</scope>
    <source>
        <strain evidence="1 2">UMTAT08</strain>
    </source>
</reference>
<dbReference type="EMBL" id="JSUQ01000028">
    <property type="protein sequence ID" value="KHQ50265.1"/>
    <property type="molecule type" value="Genomic_DNA"/>
</dbReference>
<dbReference type="AlphaFoldDB" id="A0A0B3RG89"/>
<evidence type="ECO:0000313" key="1">
    <source>
        <dbReference type="EMBL" id="KHQ50265.1"/>
    </source>
</evidence>
<dbReference type="Proteomes" id="UP000030960">
    <property type="component" value="Unassembled WGS sequence"/>
</dbReference>
<gene>
    <name evidence="1" type="ORF">OA50_05113</name>
</gene>
<name>A0A0B3RG89_9RHOB</name>
<proteinExistence type="predicted"/>
<organism evidence="1 2">
    <name type="scientific">Mameliella alba</name>
    <dbReference type="NCBI Taxonomy" id="561184"/>
    <lineage>
        <taxon>Bacteria</taxon>
        <taxon>Pseudomonadati</taxon>
        <taxon>Pseudomonadota</taxon>
        <taxon>Alphaproteobacteria</taxon>
        <taxon>Rhodobacterales</taxon>
        <taxon>Roseobacteraceae</taxon>
        <taxon>Mameliella</taxon>
    </lineage>
</organism>
<accession>A0A0B3RG89</accession>
<sequence length="152" mass="16863">MILIGLDGVTEVEVYASWVGSMVDTYVRSTDRALFDVDMRQFGLLYPDGEGGLKPGRGVNITHLGPIYGMSPDEETPAPLVDDRHHANIRLTGYALERLDDLYERPLWETVLLTAMLSGSTDTQINSSEHGVRLSDTVLIDPASFTPRRVWA</sequence>
<comment type="caution">
    <text evidence="1">The sequence shown here is derived from an EMBL/GenBank/DDBJ whole genome shotgun (WGS) entry which is preliminary data.</text>
</comment>
<evidence type="ECO:0000313" key="2">
    <source>
        <dbReference type="Proteomes" id="UP000030960"/>
    </source>
</evidence>